<protein>
    <submittedName>
        <fullName evidence="1">Uncharacterized protein</fullName>
    </submittedName>
</protein>
<gene>
    <name evidence="1" type="ORF">MUCCIDRAFT_115640</name>
</gene>
<proteinExistence type="predicted"/>
<keyword evidence="2" id="KW-1185">Reference proteome</keyword>
<organism evidence="1 2">
    <name type="scientific">Mucor lusitanicus CBS 277.49</name>
    <dbReference type="NCBI Taxonomy" id="747725"/>
    <lineage>
        <taxon>Eukaryota</taxon>
        <taxon>Fungi</taxon>
        <taxon>Fungi incertae sedis</taxon>
        <taxon>Mucoromycota</taxon>
        <taxon>Mucoromycotina</taxon>
        <taxon>Mucoromycetes</taxon>
        <taxon>Mucorales</taxon>
        <taxon>Mucorineae</taxon>
        <taxon>Mucoraceae</taxon>
        <taxon>Mucor</taxon>
    </lineage>
</organism>
<dbReference type="VEuPathDB" id="FungiDB:MUCCIDRAFT_115640"/>
<dbReference type="EMBL" id="AMYB01000011">
    <property type="protein sequence ID" value="OAC98118.1"/>
    <property type="molecule type" value="Genomic_DNA"/>
</dbReference>
<evidence type="ECO:0000313" key="2">
    <source>
        <dbReference type="Proteomes" id="UP000077051"/>
    </source>
</evidence>
<name>A0A168GX59_MUCCL</name>
<dbReference type="AlphaFoldDB" id="A0A168GX59"/>
<comment type="caution">
    <text evidence="1">The sequence shown here is derived from an EMBL/GenBank/DDBJ whole genome shotgun (WGS) entry which is preliminary data.</text>
</comment>
<dbReference type="Proteomes" id="UP000077051">
    <property type="component" value="Unassembled WGS sequence"/>
</dbReference>
<accession>A0A168GX59</accession>
<sequence>MSMEDSSGQHDEKINHTISDTAKQISTTISMLKGFTMENMDTSFQTLRQVKIFGVQTITDTITLTETTYDKTSTNKYLHKAVRTARIPVNYDERHNWLRVFELLAYLLVELQAQVHVHETLQKQQASVIIVPSEETVRTKLSVG</sequence>
<dbReference type="OrthoDB" id="2216857at2759"/>
<reference evidence="1 2" key="1">
    <citation type="submission" date="2015-06" db="EMBL/GenBank/DDBJ databases">
        <title>Expansion of signal transduction pathways in fungi by whole-genome duplication.</title>
        <authorList>
            <consortium name="DOE Joint Genome Institute"/>
            <person name="Corrochano L.M."/>
            <person name="Kuo A."/>
            <person name="Marcet-Houben M."/>
            <person name="Polaino S."/>
            <person name="Salamov A."/>
            <person name="Villalobos J.M."/>
            <person name="Alvarez M.I."/>
            <person name="Avalos J."/>
            <person name="Benito E.P."/>
            <person name="Benoit I."/>
            <person name="Burger G."/>
            <person name="Camino L.P."/>
            <person name="Canovas D."/>
            <person name="Cerda-Olmedo E."/>
            <person name="Cheng J.-F."/>
            <person name="Dominguez A."/>
            <person name="Elias M."/>
            <person name="Eslava A.P."/>
            <person name="Glaser F."/>
            <person name="Grimwood J."/>
            <person name="Gutierrez G."/>
            <person name="Heitman J."/>
            <person name="Henrissat B."/>
            <person name="Iturriaga E.A."/>
            <person name="Lang B.F."/>
            <person name="Lavin J.L."/>
            <person name="Lee S."/>
            <person name="Li W."/>
            <person name="Lindquist E."/>
            <person name="Lopez-Garcia S."/>
            <person name="Luque E.M."/>
            <person name="Marcos A.T."/>
            <person name="Martin J."/>
            <person name="Mccluskey K."/>
            <person name="Medina H.R."/>
            <person name="Miralles-Duran A."/>
            <person name="Miyazaki A."/>
            <person name="Munoz-Torres E."/>
            <person name="Oguiza J.A."/>
            <person name="Ohm R."/>
            <person name="Olmedo M."/>
            <person name="Orejas M."/>
            <person name="Ortiz-Castellanos L."/>
            <person name="Pisabarro A.G."/>
            <person name="Rodriguez-Romero J."/>
            <person name="Ruiz-Herrera J."/>
            <person name="Ruiz-Vazquez R."/>
            <person name="Sanz C."/>
            <person name="Schackwitz W."/>
            <person name="Schmutz J."/>
            <person name="Shahriari M."/>
            <person name="Shelest E."/>
            <person name="Silva-Franco F."/>
            <person name="Soanes D."/>
            <person name="Syed K."/>
            <person name="Tagua V.G."/>
            <person name="Talbot N.J."/>
            <person name="Thon M."/>
            <person name="De Vries R.P."/>
            <person name="Wiebenga A."/>
            <person name="Yadav J.S."/>
            <person name="Braun E.L."/>
            <person name="Baker S."/>
            <person name="Garre V."/>
            <person name="Horwitz B."/>
            <person name="Torres-Martinez S."/>
            <person name="Idnurm A."/>
            <person name="Herrera-Estrella A."/>
            <person name="Gabaldon T."/>
            <person name="Grigoriev I.V."/>
        </authorList>
    </citation>
    <scope>NUCLEOTIDE SEQUENCE [LARGE SCALE GENOMIC DNA]</scope>
    <source>
        <strain evidence="1 2">CBS 277.49</strain>
    </source>
</reference>
<evidence type="ECO:0000313" key="1">
    <source>
        <dbReference type="EMBL" id="OAC98118.1"/>
    </source>
</evidence>